<feature type="transmembrane region" description="Helical" evidence="5">
    <location>
        <begin position="40"/>
        <end position="61"/>
    </location>
</feature>
<feature type="transmembrane region" description="Helical" evidence="5">
    <location>
        <begin position="92"/>
        <end position="114"/>
    </location>
</feature>
<dbReference type="RefSeq" id="WP_271187113.1">
    <property type="nucleotide sequence ID" value="NZ_BSFE01000006.1"/>
</dbReference>
<evidence type="ECO:0000256" key="3">
    <source>
        <dbReference type="ARBA" id="ARBA00022989"/>
    </source>
</evidence>
<dbReference type="PANTHER" id="PTHR36917:SF1">
    <property type="entry name" value="INNER MEMBRANE-SPANNING PROTEIN YCIB"/>
    <property type="match status" value="1"/>
</dbReference>
<evidence type="ECO:0000313" key="6">
    <source>
        <dbReference type="EMBL" id="GLK52751.1"/>
    </source>
</evidence>
<comment type="similarity">
    <text evidence="5">Belongs to the YciB family.</text>
</comment>
<keyword evidence="7" id="KW-1185">Reference proteome</keyword>
<dbReference type="Proteomes" id="UP001143486">
    <property type="component" value="Unassembled WGS sequence"/>
</dbReference>
<accession>A0A9W6MP92</accession>
<evidence type="ECO:0000313" key="7">
    <source>
        <dbReference type="Proteomes" id="UP001143486"/>
    </source>
</evidence>
<dbReference type="Pfam" id="PF04279">
    <property type="entry name" value="IspA"/>
    <property type="match status" value="1"/>
</dbReference>
<proteinExistence type="inferred from homology"/>
<gene>
    <name evidence="5" type="primary">yciB</name>
    <name evidence="6" type="ORF">GCM10017621_22590</name>
</gene>
<feature type="transmembrane region" description="Helical" evidence="5">
    <location>
        <begin position="68"/>
        <end position="86"/>
    </location>
</feature>
<comment type="function">
    <text evidence="5">Plays a role in cell envelope biogenesis, maintenance of cell envelope integrity and membrane homeostasis.</text>
</comment>
<organism evidence="6 7">
    <name type="scientific">Maricaulis virginensis</name>
    <dbReference type="NCBI Taxonomy" id="144022"/>
    <lineage>
        <taxon>Bacteria</taxon>
        <taxon>Pseudomonadati</taxon>
        <taxon>Pseudomonadota</taxon>
        <taxon>Alphaproteobacteria</taxon>
        <taxon>Maricaulales</taxon>
        <taxon>Maricaulaceae</taxon>
        <taxon>Maricaulis</taxon>
    </lineage>
</organism>
<dbReference type="EMBL" id="BSFE01000006">
    <property type="protein sequence ID" value="GLK52751.1"/>
    <property type="molecule type" value="Genomic_DNA"/>
</dbReference>
<dbReference type="PANTHER" id="PTHR36917">
    <property type="entry name" value="INTRACELLULAR SEPTATION PROTEIN A-RELATED"/>
    <property type="match status" value="1"/>
</dbReference>
<keyword evidence="3 5" id="KW-1133">Transmembrane helix</keyword>
<evidence type="ECO:0000256" key="5">
    <source>
        <dbReference type="HAMAP-Rule" id="MF_00189"/>
    </source>
</evidence>
<protein>
    <recommendedName>
        <fullName evidence="5">Inner membrane-spanning protein YciB</fullName>
    </recommendedName>
</protein>
<keyword evidence="1 5" id="KW-1003">Cell membrane</keyword>
<keyword evidence="5" id="KW-0997">Cell inner membrane</keyword>
<keyword evidence="4 5" id="KW-0472">Membrane</keyword>
<keyword evidence="2 5" id="KW-0812">Transmembrane</keyword>
<dbReference type="GO" id="GO:0005886">
    <property type="term" value="C:plasma membrane"/>
    <property type="evidence" value="ECO:0007669"/>
    <property type="project" value="UniProtKB-SubCell"/>
</dbReference>
<comment type="subcellular location">
    <subcellularLocation>
        <location evidence="5">Cell inner membrane</location>
        <topology evidence="5">Multi-pass membrane protein</topology>
    </subcellularLocation>
</comment>
<evidence type="ECO:0000256" key="4">
    <source>
        <dbReference type="ARBA" id="ARBA00023136"/>
    </source>
</evidence>
<evidence type="ECO:0000256" key="1">
    <source>
        <dbReference type="ARBA" id="ARBA00022475"/>
    </source>
</evidence>
<reference evidence="6" key="2">
    <citation type="submission" date="2023-01" db="EMBL/GenBank/DDBJ databases">
        <authorList>
            <person name="Sun Q."/>
            <person name="Evtushenko L."/>
        </authorList>
    </citation>
    <scope>NUCLEOTIDE SEQUENCE</scope>
    <source>
        <strain evidence="6">VKM B-1513</strain>
    </source>
</reference>
<name>A0A9W6MP92_9PROT</name>
<reference evidence="6" key="1">
    <citation type="journal article" date="2014" name="Int. J. Syst. Evol. Microbiol.">
        <title>Complete genome sequence of Corynebacterium casei LMG S-19264T (=DSM 44701T), isolated from a smear-ripened cheese.</title>
        <authorList>
            <consortium name="US DOE Joint Genome Institute (JGI-PGF)"/>
            <person name="Walter F."/>
            <person name="Albersmeier A."/>
            <person name="Kalinowski J."/>
            <person name="Ruckert C."/>
        </authorList>
    </citation>
    <scope>NUCLEOTIDE SEQUENCE</scope>
    <source>
        <strain evidence="6">VKM B-1513</strain>
    </source>
</reference>
<dbReference type="AlphaFoldDB" id="A0A9W6MP92"/>
<feature type="transmembrane region" description="Helical" evidence="5">
    <location>
        <begin position="14"/>
        <end position="34"/>
    </location>
</feature>
<dbReference type="InterPro" id="IPR006008">
    <property type="entry name" value="YciB"/>
</dbReference>
<dbReference type="HAMAP" id="MF_00189">
    <property type="entry name" value="YciB"/>
    <property type="match status" value="1"/>
</dbReference>
<comment type="caution">
    <text evidence="6">The sequence shown here is derived from an EMBL/GenBank/DDBJ whole genome shotgun (WGS) entry which is preliminary data.</text>
</comment>
<sequence>MAQTRNTSEQGSRLLIDAGPIGVWIVVYNLARFVAGDSAIYWGTGAYMVAATAAVILSIRVEKRIPPMLIFTTALVLGFGAMGIWLQDPIFIYIKPTIINLFLSYMILIGLFFGQNVWKIFFQHIFELPERAWTILAIRWAVWFQFLAGLNEVMWRHITDSVVPVSARWFDGLALSEAFWANAKLGVIALTLAFGAAQLPLIFKHQPKSDDPASA</sequence>
<evidence type="ECO:0000256" key="2">
    <source>
        <dbReference type="ARBA" id="ARBA00022692"/>
    </source>
</evidence>
<feature type="transmembrane region" description="Helical" evidence="5">
    <location>
        <begin position="178"/>
        <end position="203"/>
    </location>
</feature>